<gene>
    <name evidence="3" type="ORF">EDB81DRAFT_890916</name>
</gene>
<name>A0A9P9DKV0_9HYPO</name>
<accession>A0A9P9DKV0</accession>
<sequence length="399" mass="44892">MEEDPANLERLRADLIRRARIERHGEASMQEVQPTNTPSHRPFLRLFRRAPPPSRPVEPYRVDIESPKSPDADQGAPDGPSRAYQFPNLTRPWTGRPNEPQPSQEPPQESYQATTPVTPFSTEPSSIYSSSPRPPPLAYSETPNYNDGLESQTTETVSGPEQRRHRRGRRGDRNGSQARQRRSRHPKRFLFCIPWIKSRNMRAQILRCLVAGLITILLIIVYLALSLSKKVNTSQMTIMLVLVILIATVFFFHGLIRLCIMIMKKKRDTNGRTSLPQTQIYGPCGYAVPNRPIPVVLARDEEAAGVESEAGKSNPPAYGLWRESVRVDPNRLFWQRNESMDEEQPRSTGRSGPRPPSYASDDGVSYVVEATPRSTAPTVDVPLPPHPSEAGRAARIPRS</sequence>
<reference evidence="3" key="1">
    <citation type="journal article" date="2021" name="Nat. Commun.">
        <title>Genetic determinants of endophytism in the Arabidopsis root mycobiome.</title>
        <authorList>
            <person name="Mesny F."/>
            <person name="Miyauchi S."/>
            <person name="Thiergart T."/>
            <person name="Pickel B."/>
            <person name="Atanasova L."/>
            <person name="Karlsson M."/>
            <person name="Huettel B."/>
            <person name="Barry K.W."/>
            <person name="Haridas S."/>
            <person name="Chen C."/>
            <person name="Bauer D."/>
            <person name="Andreopoulos W."/>
            <person name="Pangilinan J."/>
            <person name="LaButti K."/>
            <person name="Riley R."/>
            <person name="Lipzen A."/>
            <person name="Clum A."/>
            <person name="Drula E."/>
            <person name="Henrissat B."/>
            <person name="Kohler A."/>
            <person name="Grigoriev I.V."/>
            <person name="Martin F.M."/>
            <person name="Hacquard S."/>
        </authorList>
    </citation>
    <scope>NUCLEOTIDE SEQUENCE</scope>
    <source>
        <strain evidence="3">MPI-CAGE-AT-0147</strain>
    </source>
</reference>
<keyword evidence="4" id="KW-1185">Reference proteome</keyword>
<feature type="transmembrane region" description="Helical" evidence="2">
    <location>
        <begin position="237"/>
        <end position="260"/>
    </location>
</feature>
<feature type="transmembrane region" description="Helical" evidence="2">
    <location>
        <begin position="205"/>
        <end position="225"/>
    </location>
</feature>
<feature type="compositionally biased region" description="Polar residues" evidence="1">
    <location>
        <begin position="141"/>
        <end position="159"/>
    </location>
</feature>
<feature type="compositionally biased region" description="Low complexity" evidence="1">
    <location>
        <begin position="119"/>
        <end position="131"/>
    </location>
</feature>
<keyword evidence="2" id="KW-0812">Transmembrane</keyword>
<dbReference type="Proteomes" id="UP000738349">
    <property type="component" value="Unassembled WGS sequence"/>
</dbReference>
<dbReference type="AlphaFoldDB" id="A0A9P9DKV0"/>
<dbReference type="EMBL" id="JAGMUV010000024">
    <property type="protein sequence ID" value="KAH7121330.1"/>
    <property type="molecule type" value="Genomic_DNA"/>
</dbReference>
<organism evidence="3 4">
    <name type="scientific">Dactylonectria macrodidyma</name>
    <dbReference type="NCBI Taxonomy" id="307937"/>
    <lineage>
        <taxon>Eukaryota</taxon>
        <taxon>Fungi</taxon>
        <taxon>Dikarya</taxon>
        <taxon>Ascomycota</taxon>
        <taxon>Pezizomycotina</taxon>
        <taxon>Sordariomycetes</taxon>
        <taxon>Hypocreomycetidae</taxon>
        <taxon>Hypocreales</taxon>
        <taxon>Nectriaceae</taxon>
        <taxon>Dactylonectria</taxon>
    </lineage>
</organism>
<keyword evidence="2" id="KW-0472">Membrane</keyword>
<evidence type="ECO:0000256" key="1">
    <source>
        <dbReference type="SAM" id="MobiDB-lite"/>
    </source>
</evidence>
<dbReference type="OrthoDB" id="5417811at2759"/>
<feature type="compositionally biased region" description="Basic and acidic residues" evidence="1">
    <location>
        <begin position="58"/>
        <end position="71"/>
    </location>
</feature>
<feature type="region of interest" description="Disordered" evidence="1">
    <location>
        <begin position="22"/>
        <end position="183"/>
    </location>
</feature>
<protein>
    <submittedName>
        <fullName evidence="3">Uncharacterized protein</fullName>
    </submittedName>
</protein>
<evidence type="ECO:0000256" key="2">
    <source>
        <dbReference type="SAM" id="Phobius"/>
    </source>
</evidence>
<evidence type="ECO:0000313" key="4">
    <source>
        <dbReference type="Proteomes" id="UP000738349"/>
    </source>
</evidence>
<keyword evidence="2" id="KW-1133">Transmembrane helix</keyword>
<proteinExistence type="predicted"/>
<evidence type="ECO:0000313" key="3">
    <source>
        <dbReference type="EMBL" id="KAH7121330.1"/>
    </source>
</evidence>
<comment type="caution">
    <text evidence="3">The sequence shown here is derived from an EMBL/GenBank/DDBJ whole genome shotgun (WGS) entry which is preliminary data.</text>
</comment>
<feature type="compositionally biased region" description="Polar residues" evidence="1">
    <location>
        <begin position="30"/>
        <end position="39"/>
    </location>
</feature>
<feature type="region of interest" description="Disordered" evidence="1">
    <location>
        <begin position="336"/>
        <end position="399"/>
    </location>
</feature>